<protein>
    <submittedName>
        <fullName evidence="10">L,D-transpeptidase</fullName>
    </submittedName>
</protein>
<gene>
    <name evidence="10" type="ORF">GCM10009038_23950</name>
</gene>
<keyword evidence="11" id="KW-1185">Reference proteome</keyword>
<proteinExistence type="inferred from homology"/>
<dbReference type="SUPFAM" id="SSF141523">
    <property type="entry name" value="L,D-transpeptidase catalytic domain-like"/>
    <property type="match status" value="1"/>
</dbReference>
<evidence type="ECO:0000313" key="11">
    <source>
        <dbReference type="Proteomes" id="UP000646745"/>
    </source>
</evidence>
<evidence type="ECO:0000256" key="1">
    <source>
        <dbReference type="ARBA" id="ARBA00004752"/>
    </source>
</evidence>
<keyword evidence="5 7" id="KW-0573">Peptidoglycan synthesis</keyword>
<evidence type="ECO:0000256" key="7">
    <source>
        <dbReference type="PROSITE-ProRule" id="PRU01373"/>
    </source>
</evidence>
<dbReference type="InterPro" id="IPR005490">
    <property type="entry name" value="LD_TPept_cat_dom"/>
</dbReference>
<comment type="pathway">
    <text evidence="1 7">Cell wall biogenesis; peptidoglycan biosynthesis.</text>
</comment>
<evidence type="ECO:0000313" key="10">
    <source>
        <dbReference type="EMBL" id="GHB24108.1"/>
    </source>
</evidence>
<feature type="chain" id="PRO_5046613420" evidence="8">
    <location>
        <begin position="22"/>
        <end position="361"/>
    </location>
</feature>
<keyword evidence="4 7" id="KW-0133">Cell shape</keyword>
<dbReference type="EMBL" id="BMZI01000005">
    <property type="protein sequence ID" value="GHB24108.1"/>
    <property type="molecule type" value="Genomic_DNA"/>
</dbReference>
<dbReference type="PANTHER" id="PTHR30582">
    <property type="entry name" value="L,D-TRANSPEPTIDASE"/>
    <property type="match status" value="1"/>
</dbReference>
<dbReference type="Proteomes" id="UP000646745">
    <property type="component" value="Unassembled WGS sequence"/>
</dbReference>
<keyword evidence="6 7" id="KW-0961">Cell wall biogenesis/degradation</keyword>
<sequence>MWNRGAIIALVALLLSSTVQAAPFWGEKQSRPVDTPLVDLAPGAWIWGGDDKRGGPMAVIVSLTEQRAYVYRNGILIGVTTVSTGRPGYETPTGVFTVLQKDKDHHSNLYGNAPMPYQQRLTWDGIALHAGGLPGYPESHGCVHLPTEFARLLFDASNLGMTVVVSQADKAPISVVHPGPLSPIDATTGADLDIPRLADGSAWRWSEDAPTDGPVSLVLSRSDRLLVVYRNGHEIGRSRVELAEPGRISGTRAYIVASDAANAGHYTPSSAPATETSPKMPNWIAIGVPGYREASGQRVPAEVVNQVRVPDGFKARALPLLTPGTVLVATDAHFSTQTSGEHLRVIDSAAPHSWLDDILTE</sequence>
<evidence type="ECO:0000256" key="3">
    <source>
        <dbReference type="ARBA" id="ARBA00022679"/>
    </source>
</evidence>
<dbReference type="PROSITE" id="PS52029">
    <property type="entry name" value="LD_TPASE"/>
    <property type="match status" value="1"/>
</dbReference>
<dbReference type="Pfam" id="PF03734">
    <property type="entry name" value="YkuD"/>
    <property type="match status" value="1"/>
</dbReference>
<dbReference type="Gene3D" id="2.40.440.10">
    <property type="entry name" value="L,D-transpeptidase catalytic domain-like"/>
    <property type="match status" value="1"/>
</dbReference>
<evidence type="ECO:0000259" key="9">
    <source>
        <dbReference type="PROSITE" id="PS52029"/>
    </source>
</evidence>
<dbReference type="NCBIfam" id="NF004785">
    <property type="entry name" value="PRK06132.1-2"/>
    <property type="match status" value="1"/>
</dbReference>
<dbReference type="InterPro" id="IPR050979">
    <property type="entry name" value="LD-transpeptidase"/>
</dbReference>
<dbReference type="PIRSF" id="PIRSF029342">
    <property type="entry name" value="UCP029342_ErfK/YbiS/YcfS/YnhG"/>
    <property type="match status" value="1"/>
</dbReference>
<reference evidence="11" key="1">
    <citation type="journal article" date="2019" name="Int. J. Syst. Evol. Microbiol.">
        <title>The Global Catalogue of Microorganisms (GCM) 10K type strain sequencing project: providing services to taxonomists for standard genome sequencing and annotation.</title>
        <authorList>
            <consortium name="The Broad Institute Genomics Platform"/>
            <consortium name="The Broad Institute Genome Sequencing Center for Infectious Disease"/>
            <person name="Wu L."/>
            <person name="Ma J."/>
        </authorList>
    </citation>
    <scope>NUCLEOTIDE SEQUENCE [LARGE SCALE GENOMIC DNA]</scope>
    <source>
        <strain evidence="11">KCTC 32998</strain>
    </source>
</reference>
<dbReference type="InterPro" id="IPR038063">
    <property type="entry name" value="Transpep_catalytic_dom"/>
</dbReference>
<comment type="caution">
    <text evidence="10">The sequence shown here is derived from an EMBL/GenBank/DDBJ whole genome shotgun (WGS) entry which is preliminary data.</text>
</comment>
<feature type="active site" description="Proton donor/acceptor" evidence="7">
    <location>
        <position position="129"/>
    </location>
</feature>
<evidence type="ECO:0000256" key="2">
    <source>
        <dbReference type="ARBA" id="ARBA00005992"/>
    </source>
</evidence>
<name>A0ABQ3E2X6_9GAMM</name>
<organism evidence="10 11">
    <name type="scientific">Salinicola rhizosphaerae</name>
    <dbReference type="NCBI Taxonomy" id="1443141"/>
    <lineage>
        <taxon>Bacteria</taxon>
        <taxon>Pseudomonadati</taxon>
        <taxon>Pseudomonadota</taxon>
        <taxon>Gammaproteobacteria</taxon>
        <taxon>Oceanospirillales</taxon>
        <taxon>Halomonadaceae</taxon>
        <taxon>Salinicola</taxon>
    </lineage>
</organism>
<dbReference type="InterPro" id="IPR016915">
    <property type="entry name" value="UCP029342"/>
</dbReference>
<evidence type="ECO:0000256" key="5">
    <source>
        <dbReference type="ARBA" id="ARBA00022984"/>
    </source>
</evidence>
<evidence type="ECO:0000256" key="6">
    <source>
        <dbReference type="ARBA" id="ARBA00023316"/>
    </source>
</evidence>
<dbReference type="RefSeq" id="WP_189444948.1">
    <property type="nucleotide sequence ID" value="NZ_BMZI01000005.1"/>
</dbReference>
<evidence type="ECO:0000256" key="4">
    <source>
        <dbReference type="ARBA" id="ARBA00022960"/>
    </source>
</evidence>
<feature type="active site" description="Nucleophile" evidence="7">
    <location>
        <position position="142"/>
    </location>
</feature>
<feature type="signal peptide" evidence="8">
    <location>
        <begin position="1"/>
        <end position="21"/>
    </location>
</feature>
<keyword evidence="3" id="KW-0808">Transferase</keyword>
<feature type="domain" description="L,D-TPase catalytic" evidence="9">
    <location>
        <begin position="57"/>
        <end position="166"/>
    </location>
</feature>
<keyword evidence="8" id="KW-0732">Signal</keyword>
<evidence type="ECO:0000256" key="8">
    <source>
        <dbReference type="SAM" id="SignalP"/>
    </source>
</evidence>
<dbReference type="PANTHER" id="PTHR30582:SF2">
    <property type="entry name" value="L,D-TRANSPEPTIDASE YCIB-RELATED"/>
    <property type="match status" value="1"/>
</dbReference>
<dbReference type="CDD" id="cd16913">
    <property type="entry name" value="YkuD_like"/>
    <property type="match status" value="1"/>
</dbReference>
<comment type="similarity">
    <text evidence="2">Belongs to the YkuD family.</text>
</comment>
<accession>A0ABQ3E2X6</accession>